<evidence type="ECO:0000313" key="9">
    <source>
        <dbReference type="Proteomes" id="UP000324897"/>
    </source>
</evidence>
<dbReference type="SUPFAM" id="SSF52833">
    <property type="entry name" value="Thioredoxin-like"/>
    <property type="match status" value="1"/>
</dbReference>
<keyword evidence="3" id="KW-0963">Cytoplasm</keyword>
<name>A0A5J9UP99_9POAL</name>
<dbReference type="Proteomes" id="UP000324897">
    <property type="component" value="Chromosome 2"/>
</dbReference>
<dbReference type="InterPro" id="IPR036249">
    <property type="entry name" value="Thioredoxin-like_sf"/>
</dbReference>
<evidence type="ECO:0000256" key="6">
    <source>
        <dbReference type="ARBA" id="ARBA00023284"/>
    </source>
</evidence>
<keyword evidence="9" id="KW-1185">Reference proteome</keyword>
<keyword evidence="6" id="KW-0676">Redox-active center</keyword>
<keyword evidence="2" id="KW-0813">Transport</keyword>
<gene>
    <name evidence="8" type="ORF">EJB05_27550</name>
</gene>
<evidence type="ECO:0000259" key="7">
    <source>
        <dbReference type="PROSITE" id="PS51352"/>
    </source>
</evidence>
<evidence type="ECO:0000256" key="4">
    <source>
        <dbReference type="ARBA" id="ARBA00022982"/>
    </source>
</evidence>
<dbReference type="PANTHER" id="PTHR10438">
    <property type="entry name" value="THIOREDOXIN"/>
    <property type="match status" value="1"/>
</dbReference>
<dbReference type="Pfam" id="PF00085">
    <property type="entry name" value="Thioredoxin"/>
    <property type="match status" value="1"/>
</dbReference>
<organism evidence="8 9">
    <name type="scientific">Eragrostis curvula</name>
    <name type="common">weeping love grass</name>
    <dbReference type="NCBI Taxonomy" id="38414"/>
    <lineage>
        <taxon>Eukaryota</taxon>
        <taxon>Viridiplantae</taxon>
        <taxon>Streptophyta</taxon>
        <taxon>Embryophyta</taxon>
        <taxon>Tracheophyta</taxon>
        <taxon>Spermatophyta</taxon>
        <taxon>Magnoliopsida</taxon>
        <taxon>Liliopsida</taxon>
        <taxon>Poales</taxon>
        <taxon>Poaceae</taxon>
        <taxon>PACMAD clade</taxon>
        <taxon>Chloridoideae</taxon>
        <taxon>Eragrostideae</taxon>
        <taxon>Eragrostidinae</taxon>
        <taxon>Eragrostis</taxon>
    </lineage>
</organism>
<dbReference type="PROSITE" id="PS51352">
    <property type="entry name" value="THIOREDOXIN_2"/>
    <property type="match status" value="1"/>
</dbReference>
<evidence type="ECO:0000256" key="5">
    <source>
        <dbReference type="ARBA" id="ARBA00023157"/>
    </source>
</evidence>
<protein>
    <recommendedName>
        <fullName evidence="7">Thioredoxin domain-containing protein</fullName>
    </recommendedName>
</protein>
<evidence type="ECO:0000313" key="8">
    <source>
        <dbReference type="EMBL" id="TVU25071.1"/>
    </source>
</evidence>
<reference evidence="8 9" key="1">
    <citation type="journal article" date="2019" name="Sci. Rep.">
        <title>A high-quality genome of Eragrostis curvula grass provides insights into Poaceae evolution and supports new strategies to enhance forage quality.</title>
        <authorList>
            <person name="Carballo J."/>
            <person name="Santos B.A.C.M."/>
            <person name="Zappacosta D."/>
            <person name="Garbus I."/>
            <person name="Selva J.P."/>
            <person name="Gallo C.A."/>
            <person name="Diaz A."/>
            <person name="Albertini E."/>
            <person name="Caccamo M."/>
            <person name="Echenique V."/>
        </authorList>
    </citation>
    <scope>NUCLEOTIDE SEQUENCE [LARGE SCALE GENOMIC DNA]</scope>
    <source>
        <strain evidence="9">cv. Victoria</strain>
        <tissue evidence="8">Leaf</tissue>
    </source>
</reference>
<feature type="domain" description="Thioredoxin" evidence="7">
    <location>
        <begin position="1"/>
        <end position="114"/>
    </location>
</feature>
<accession>A0A5J9UP99</accession>
<dbReference type="EMBL" id="RWGY01000013">
    <property type="protein sequence ID" value="TVU25071.1"/>
    <property type="molecule type" value="Genomic_DNA"/>
</dbReference>
<evidence type="ECO:0000256" key="1">
    <source>
        <dbReference type="ARBA" id="ARBA00004496"/>
    </source>
</evidence>
<dbReference type="InterPro" id="IPR013766">
    <property type="entry name" value="Thioredoxin_domain"/>
</dbReference>
<dbReference type="GO" id="GO:0005737">
    <property type="term" value="C:cytoplasm"/>
    <property type="evidence" value="ECO:0007669"/>
    <property type="project" value="UniProtKB-SubCell"/>
</dbReference>
<dbReference type="CDD" id="cd02947">
    <property type="entry name" value="TRX_family"/>
    <property type="match status" value="1"/>
</dbReference>
<sequence>MSSSYVKTLNKNNWQEALHKAKKENRLLVMEFMASWSEPCKLMNPIVANTIAPMFRDQKVDFCMLDVDEFKDLARSLGVEALPTFLLVKDYYVKKRVVGVDKNELRSSISQHAEKLGQASSG</sequence>
<evidence type="ECO:0000256" key="2">
    <source>
        <dbReference type="ARBA" id="ARBA00022448"/>
    </source>
</evidence>
<keyword evidence="4" id="KW-0249">Electron transport</keyword>
<dbReference type="Gene3D" id="3.40.30.10">
    <property type="entry name" value="Glutaredoxin"/>
    <property type="match status" value="1"/>
</dbReference>
<keyword evidence="5" id="KW-1015">Disulfide bond</keyword>
<evidence type="ECO:0000256" key="3">
    <source>
        <dbReference type="ARBA" id="ARBA00022490"/>
    </source>
</evidence>
<dbReference type="OrthoDB" id="662084at2759"/>
<dbReference type="AlphaFoldDB" id="A0A5J9UP99"/>
<dbReference type="PANTHER" id="PTHR10438:SF453">
    <property type="entry name" value="THIOREDOXIN H4-RELATED"/>
    <property type="match status" value="1"/>
</dbReference>
<dbReference type="Gramene" id="TVU25071">
    <property type="protein sequence ID" value="TVU25071"/>
    <property type="gene ID" value="EJB05_27550"/>
</dbReference>
<dbReference type="InterPro" id="IPR050620">
    <property type="entry name" value="Thioredoxin_H-type-like"/>
</dbReference>
<comment type="caution">
    <text evidence="8">The sequence shown here is derived from an EMBL/GenBank/DDBJ whole genome shotgun (WGS) entry which is preliminary data.</text>
</comment>
<proteinExistence type="predicted"/>
<comment type="subcellular location">
    <subcellularLocation>
        <location evidence="1">Cytoplasm</location>
    </subcellularLocation>
</comment>